<dbReference type="SUPFAM" id="SSF48371">
    <property type="entry name" value="ARM repeat"/>
    <property type="match status" value="1"/>
</dbReference>
<dbReference type="PANTHER" id="PTHR12984:SF3">
    <property type="entry name" value="N-TERMINAL KINASE-LIKE PROTEIN"/>
    <property type="match status" value="1"/>
</dbReference>
<dbReference type="AlphaFoldDB" id="G0U5C9"/>
<organism evidence="3">
    <name type="scientific">Trypanosoma vivax (strain Y486)</name>
    <dbReference type="NCBI Taxonomy" id="1055687"/>
    <lineage>
        <taxon>Eukaryota</taxon>
        <taxon>Discoba</taxon>
        <taxon>Euglenozoa</taxon>
        <taxon>Kinetoplastea</taxon>
        <taxon>Metakinetoplastina</taxon>
        <taxon>Trypanosomatida</taxon>
        <taxon>Trypanosomatidae</taxon>
        <taxon>Trypanosoma</taxon>
        <taxon>Duttonella</taxon>
    </lineage>
</organism>
<dbReference type="EMBL" id="HE573026">
    <property type="protein sequence ID" value="CCC51077.1"/>
    <property type="molecule type" value="Genomic_DNA"/>
</dbReference>
<dbReference type="InterPro" id="IPR001245">
    <property type="entry name" value="Ser-Thr/Tyr_kinase_cat_dom"/>
</dbReference>
<dbReference type="InterPro" id="IPR000719">
    <property type="entry name" value="Prot_kinase_dom"/>
</dbReference>
<evidence type="ECO:0000313" key="3">
    <source>
        <dbReference type="EMBL" id="CCC51077.1"/>
    </source>
</evidence>
<feature type="compositionally biased region" description="Polar residues" evidence="1">
    <location>
        <begin position="686"/>
        <end position="697"/>
    </location>
</feature>
<dbReference type="InterPro" id="IPR051177">
    <property type="entry name" value="CIK-Related_Protein"/>
</dbReference>
<reference evidence="3" key="1">
    <citation type="journal article" date="2012" name="Proc. Natl. Acad. Sci. U.S.A.">
        <title>Antigenic diversity is generated by distinct evolutionary mechanisms in African trypanosome species.</title>
        <authorList>
            <person name="Jackson A.P."/>
            <person name="Berry A."/>
            <person name="Aslett M."/>
            <person name="Allison H.C."/>
            <person name="Burton P."/>
            <person name="Vavrova-Anderson J."/>
            <person name="Brown R."/>
            <person name="Browne H."/>
            <person name="Corton N."/>
            <person name="Hauser H."/>
            <person name="Gamble J."/>
            <person name="Gilderthorp R."/>
            <person name="Marcello L."/>
            <person name="McQuillan J."/>
            <person name="Otto T.D."/>
            <person name="Quail M.A."/>
            <person name="Sanders M.J."/>
            <person name="van Tonder A."/>
            <person name="Ginger M.L."/>
            <person name="Field M.C."/>
            <person name="Barry J.D."/>
            <person name="Hertz-Fowler C."/>
            <person name="Berriman M."/>
        </authorList>
    </citation>
    <scope>NUCLEOTIDE SEQUENCE</scope>
    <source>
        <strain evidence="3">Y486</strain>
    </source>
</reference>
<dbReference type="GO" id="GO:0005524">
    <property type="term" value="F:ATP binding"/>
    <property type="evidence" value="ECO:0007669"/>
    <property type="project" value="InterPro"/>
</dbReference>
<dbReference type="GO" id="GO:0004672">
    <property type="term" value="F:protein kinase activity"/>
    <property type="evidence" value="ECO:0007669"/>
    <property type="project" value="InterPro"/>
</dbReference>
<sequence>MSFFWRAIGLADSVPGFPFSPIKGSSTISVTTIRGVTWTMAPGTSSEDGRAVTIFSTSLAEASASTKELSRHAMKRAKGMLLPGLLRCYGATEHQDTVYIATESCEPLGDVCEREQKADSKSGNRSGDNNEVDEDSEEAFQESVALGLKTISTALIALHQNKFIHGNVSCDSVFVLPNSEWRLFGLELVSMFDEDGSVYQRYAALLPEHRQPPEVQQKNAGRDLQVSGIDSWGMSCLMYEVFVMKGQKSGQFAQSCSANDMRGCRTLPRTLQSAFVGLCAANPKMRHDVERFISSSDFITSSEFVQCIQGLDDFSLKDAAGREAFMEHLGNVVGTFPLRACKTLVLQKLQATFTYGILPGVVEPIIKIASRITSQEEYNTNIAPIIVTLFRSSDKMLRFRLLQRSAELLPRIPPDIVNEQIWPEFVLGFSSRVAGIREHTARALVPLARNLSVKTLTNDVPRFISQLQQDAEAAIRTNATIALCMIADVLPAEQRSHILVHRFGCMLKDGFVPSRVAALRSFNTTMKFFTTKHIADLVTPGIAPLAMDSVGEVRELALEVLRGAIVRLEEHHRDETTKGTEEADTVNKASCGTAAAATSSGGSKWVWSWSSSSSPVTATTTAGTSAGPVNTGAGAGVVNASDNNNRSSSSVLALKSETTSATRSNANMDSQPHLVSTGKDVLAPPHTTTAGANSSDESWGDEIDLKCSETLKPSSTHAPFSGGAIPQRAKLDVTESPSSCGKAIKLRKKGIGASRLP</sequence>
<name>G0U5C9_TRYVY</name>
<feature type="region of interest" description="Disordered" evidence="1">
    <location>
        <begin position="713"/>
        <end position="733"/>
    </location>
</feature>
<feature type="domain" description="Protein kinase" evidence="2">
    <location>
        <begin position="1"/>
        <end position="299"/>
    </location>
</feature>
<dbReference type="SUPFAM" id="SSF56112">
    <property type="entry name" value="Protein kinase-like (PK-like)"/>
    <property type="match status" value="1"/>
</dbReference>
<dbReference type="PANTHER" id="PTHR12984">
    <property type="entry name" value="SCY1-RELATED S/T PROTEIN KINASE-LIKE"/>
    <property type="match status" value="1"/>
</dbReference>
<dbReference type="Gene3D" id="3.30.200.20">
    <property type="entry name" value="Phosphorylase Kinase, domain 1"/>
    <property type="match status" value="1"/>
</dbReference>
<dbReference type="InterPro" id="IPR011989">
    <property type="entry name" value="ARM-like"/>
</dbReference>
<feature type="compositionally biased region" description="Low complexity" evidence="1">
    <location>
        <begin position="637"/>
        <end position="651"/>
    </location>
</feature>
<dbReference type="VEuPathDB" id="TriTrypDB:TvY486_1001310"/>
<dbReference type="Pfam" id="PF07714">
    <property type="entry name" value="PK_Tyr_Ser-Thr"/>
    <property type="match status" value="1"/>
</dbReference>
<protein>
    <recommendedName>
        <fullName evidence="2">Protein kinase domain-containing protein</fullName>
    </recommendedName>
</protein>
<evidence type="ECO:0000256" key="1">
    <source>
        <dbReference type="SAM" id="MobiDB-lite"/>
    </source>
</evidence>
<feature type="compositionally biased region" description="Low complexity" evidence="1">
    <location>
        <begin position="616"/>
        <end position="629"/>
    </location>
</feature>
<proteinExistence type="predicted"/>
<accession>G0U5C9</accession>
<dbReference type="InterPro" id="IPR016024">
    <property type="entry name" value="ARM-type_fold"/>
</dbReference>
<dbReference type="OMA" id="NDTSWAG"/>
<evidence type="ECO:0000259" key="2">
    <source>
        <dbReference type="PROSITE" id="PS50011"/>
    </source>
</evidence>
<feature type="region of interest" description="Disordered" evidence="1">
    <location>
        <begin position="616"/>
        <end position="700"/>
    </location>
</feature>
<dbReference type="PROSITE" id="PS50011">
    <property type="entry name" value="PROTEIN_KINASE_DOM"/>
    <property type="match status" value="1"/>
</dbReference>
<feature type="compositionally biased region" description="Polar residues" evidence="1">
    <location>
        <begin position="656"/>
        <end position="674"/>
    </location>
</feature>
<dbReference type="Gene3D" id="1.10.510.10">
    <property type="entry name" value="Transferase(Phosphotransferase) domain 1"/>
    <property type="match status" value="1"/>
</dbReference>
<dbReference type="Gene3D" id="1.25.10.10">
    <property type="entry name" value="Leucine-rich Repeat Variant"/>
    <property type="match status" value="1"/>
</dbReference>
<dbReference type="InterPro" id="IPR011009">
    <property type="entry name" value="Kinase-like_dom_sf"/>
</dbReference>
<feature type="region of interest" description="Disordered" evidence="1">
    <location>
        <begin position="116"/>
        <end position="138"/>
    </location>
</feature>
<gene>
    <name evidence="3" type="ORF">TVY486_1001310</name>
</gene>